<proteinExistence type="predicted"/>
<dbReference type="GO" id="GO:0003723">
    <property type="term" value="F:RNA binding"/>
    <property type="evidence" value="ECO:0007669"/>
    <property type="project" value="InterPro"/>
</dbReference>
<gene>
    <name evidence="6" type="primary">selB</name>
    <name evidence="6" type="ordered locus">MLP_05350</name>
</gene>
<dbReference type="SUPFAM" id="SSF50447">
    <property type="entry name" value="Translation proteins"/>
    <property type="match status" value="1"/>
</dbReference>
<dbReference type="KEGG" id="mph:MLP_05350"/>
<dbReference type="PROSITE" id="PS51722">
    <property type="entry name" value="G_TR_2"/>
    <property type="match status" value="1"/>
</dbReference>
<keyword evidence="4" id="KW-0547">Nucleotide-binding</keyword>
<keyword evidence="3" id="KW-0648">Protein biosynthesis</keyword>
<evidence type="ECO:0000256" key="3">
    <source>
        <dbReference type="ARBA" id="ARBA00022917"/>
    </source>
</evidence>
<organism evidence="6 7">
    <name type="scientific">Microlunatus phosphovorus (strain ATCC 700054 / DSM 10555 / JCM 9379 / NBRC 101784 / NCIMB 13414 / VKM Ac-1990 / NM-1)</name>
    <dbReference type="NCBI Taxonomy" id="1032480"/>
    <lineage>
        <taxon>Bacteria</taxon>
        <taxon>Bacillati</taxon>
        <taxon>Actinomycetota</taxon>
        <taxon>Actinomycetes</taxon>
        <taxon>Propionibacteriales</taxon>
        <taxon>Propionibacteriaceae</taxon>
        <taxon>Microlunatus</taxon>
    </lineage>
</organism>
<comment type="subcellular location">
    <subcellularLocation>
        <location evidence="1">Cytoplasm</location>
    </subcellularLocation>
</comment>
<keyword evidence="2" id="KW-0963">Cytoplasm</keyword>
<protein>
    <submittedName>
        <fullName evidence="6">Selenocysteine-specific elongation factor</fullName>
    </submittedName>
</protein>
<dbReference type="SUPFAM" id="SSF46785">
    <property type="entry name" value="Winged helix' DNA-binding domain"/>
    <property type="match status" value="1"/>
</dbReference>
<dbReference type="HOGENOM" id="CLU_023030_1_1_11"/>
<dbReference type="Gene3D" id="3.40.50.300">
    <property type="entry name" value="P-loop containing nucleotide triphosphate hydrolases"/>
    <property type="match status" value="1"/>
</dbReference>
<name>F5XK53_MICPN</name>
<dbReference type="GO" id="GO:0005737">
    <property type="term" value="C:cytoplasm"/>
    <property type="evidence" value="ECO:0007669"/>
    <property type="project" value="UniProtKB-SubCell"/>
</dbReference>
<dbReference type="eggNOG" id="COG3276">
    <property type="taxonomic scope" value="Bacteria"/>
</dbReference>
<dbReference type="InterPro" id="IPR057335">
    <property type="entry name" value="Beta-barrel_SelB"/>
</dbReference>
<dbReference type="Gene3D" id="1.10.10.2770">
    <property type="match status" value="1"/>
</dbReference>
<dbReference type="InterPro" id="IPR000795">
    <property type="entry name" value="T_Tr_GTP-bd_dom"/>
</dbReference>
<evidence type="ECO:0000256" key="4">
    <source>
        <dbReference type="ARBA" id="ARBA00023134"/>
    </source>
</evidence>
<evidence type="ECO:0000313" key="6">
    <source>
        <dbReference type="EMBL" id="BAK33549.1"/>
    </source>
</evidence>
<dbReference type="GO" id="GO:0003924">
    <property type="term" value="F:GTPase activity"/>
    <property type="evidence" value="ECO:0007669"/>
    <property type="project" value="InterPro"/>
</dbReference>
<dbReference type="GO" id="GO:0003746">
    <property type="term" value="F:translation elongation factor activity"/>
    <property type="evidence" value="ECO:0007669"/>
    <property type="project" value="UniProtKB-KW"/>
</dbReference>
<accession>F5XK53</accession>
<dbReference type="CDD" id="cd04171">
    <property type="entry name" value="SelB"/>
    <property type="match status" value="1"/>
</dbReference>
<evidence type="ECO:0000313" key="7">
    <source>
        <dbReference type="Proteomes" id="UP000007947"/>
    </source>
</evidence>
<dbReference type="Gene3D" id="2.40.30.10">
    <property type="entry name" value="Translation factors"/>
    <property type="match status" value="1"/>
</dbReference>
<dbReference type="Proteomes" id="UP000007947">
    <property type="component" value="Chromosome"/>
</dbReference>
<keyword evidence="6" id="KW-0251">Elongation factor</keyword>
<dbReference type="RefSeq" id="WP_013861438.1">
    <property type="nucleotide sequence ID" value="NC_015635.1"/>
</dbReference>
<evidence type="ECO:0000256" key="2">
    <source>
        <dbReference type="ARBA" id="ARBA00022490"/>
    </source>
</evidence>
<evidence type="ECO:0000256" key="1">
    <source>
        <dbReference type="ARBA" id="ARBA00004496"/>
    </source>
</evidence>
<dbReference type="PANTHER" id="PTHR43721">
    <property type="entry name" value="ELONGATION FACTOR TU-RELATED"/>
    <property type="match status" value="1"/>
</dbReference>
<dbReference type="PANTHER" id="PTHR43721:SF22">
    <property type="entry name" value="ELONGATION FACTOR TU, MITOCHONDRIAL"/>
    <property type="match status" value="1"/>
</dbReference>
<dbReference type="STRING" id="1032480.MLP_05350"/>
<dbReference type="InterPro" id="IPR004535">
    <property type="entry name" value="Transl_elong_SelB"/>
</dbReference>
<dbReference type="GO" id="GO:0001514">
    <property type="term" value="P:selenocysteine incorporation"/>
    <property type="evidence" value="ECO:0007669"/>
    <property type="project" value="InterPro"/>
</dbReference>
<dbReference type="InterPro" id="IPR036388">
    <property type="entry name" value="WH-like_DNA-bd_sf"/>
</dbReference>
<dbReference type="InterPro" id="IPR027417">
    <property type="entry name" value="P-loop_NTPase"/>
</dbReference>
<dbReference type="InterPro" id="IPR009000">
    <property type="entry name" value="Transl_B-barrel_sf"/>
</dbReference>
<dbReference type="InterPro" id="IPR036390">
    <property type="entry name" value="WH_DNA-bd_sf"/>
</dbReference>
<sequence>MSSYVVATAGHVDHGKSTLIRALTGIEPDRWPEERRRGLTIDLGFAWTRLPSGRDVAFVDIPGHKRFLGNMLAGLGPAPVVLFVVAADEGWRAQSSDHRDAVAALGIDGGLLVVSRADRAPERVADVVEQARTELAGTGLRNAPAVVVSGVTGVGLDALRDSLDEVLARQPLPNAHSRVRLWVDRSFSITGAGTVVTGTLSAGTLRRGDALDVAGSADRPQPTRRVTIRGLESENQAQPAVGPVSRVALNLRGAASSDLLRGEALVTPDVWRLTELLDVRGVSGPGFDQLPEQLTVHIGTAAIPARLRPFDSSHARLRLDRALPLTVGDRLILRNPGNGVIGGAQVLDAEPPELRRRGDAARRASVLTTMRPDGDLAVEVARRGVVAEAQLRRLGLLEGPVQAVPEGVRVVDGWWLDTARCAAWARQLRTAVEELHRRDPLAAGLSRGAAQDLLGLSAAELVDVAADEAGLVLNDGYLSEPGHVGELGPAEAAVAELERRLATDPFQAPEADDLVQLGLGVRELAAAERADRLLRLRDGIVVLPRSPALAMRTLAQLDQPFTTSEARQALGTTRRVVIPLLEHLDSRGWTRRLDAGHREVVVGRGSGRGS</sequence>
<evidence type="ECO:0000259" key="5">
    <source>
        <dbReference type="PROSITE" id="PS51722"/>
    </source>
</evidence>
<dbReference type="OrthoDB" id="9803139at2"/>
<dbReference type="GO" id="GO:0005525">
    <property type="term" value="F:GTP binding"/>
    <property type="evidence" value="ECO:0007669"/>
    <property type="project" value="UniProtKB-KW"/>
</dbReference>
<dbReference type="EMBL" id="AP012204">
    <property type="protein sequence ID" value="BAK33549.1"/>
    <property type="molecule type" value="Genomic_DNA"/>
</dbReference>
<dbReference type="Pfam" id="PF09107">
    <property type="entry name" value="WHD_3rd_SelB"/>
    <property type="match status" value="1"/>
</dbReference>
<dbReference type="AlphaFoldDB" id="F5XK53"/>
<dbReference type="Pfam" id="PF25461">
    <property type="entry name" value="Beta-barrel_SelB"/>
    <property type="match status" value="1"/>
</dbReference>
<dbReference type="InterPro" id="IPR050055">
    <property type="entry name" value="EF-Tu_GTPase"/>
</dbReference>
<dbReference type="NCBIfam" id="TIGR00475">
    <property type="entry name" value="selB"/>
    <property type="match status" value="1"/>
</dbReference>
<dbReference type="SUPFAM" id="SSF52540">
    <property type="entry name" value="P-loop containing nucleoside triphosphate hydrolases"/>
    <property type="match status" value="1"/>
</dbReference>
<dbReference type="InterPro" id="IPR015191">
    <property type="entry name" value="SelB_WHD4"/>
</dbReference>
<dbReference type="Pfam" id="PF00009">
    <property type="entry name" value="GTP_EFTU"/>
    <property type="match status" value="1"/>
</dbReference>
<keyword evidence="4" id="KW-0342">GTP-binding</keyword>
<keyword evidence="7" id="KW-1185">Reference proteome</keyword>
<feature type="domain" description="Tr-type G" evidence="5">
    <location>
        <begin position="1"/>
        <end position="172"/>
    </location>
</feature>
<reference evidence="6 7" key="1">
    <citation type="submission" date="2011-05" db="EMBL/GenBank/DDBJ databases">
        <title>Whole genome sequence of Microlunatus phosphovorus NM-1.</title>
        <authorList>
            <person name="Hosoyama A."/>
            <person name="Sasaki K."/>
            <person name="Harada T."/>
            <person name="Igarashi R."/>
            <person name="Kawakoshi A."/>
            <person name="Sasagawa M."/>
            <person name="Fukada J."/>
            <person name="Nakamura S."/>
            <person name="Katano Y."/>
            <person name="Hanada S."/>
            <person name="Kamagata Y."/>
            <person name="Nakamura N."/>
            <person name="Yamazaki S."/>
            <person name="Fujita N."/>
        </authorList>
    </citation>
    <scope>NUCLEOTIDE SEQUENCE [LARGE SCALE GENOMIC DNA]</scope>
    <source>
        <strain evidence="7">ATCC 700054 / DSM 10555 / JCM 9379 / NBRC 101784 / NCIMB 13414 / VKM Ac-1990 / NM-1</strain>
    </source>
</reference>
<dbReference type="Gene3D" id="1.10.10.10">
    <property type="entry name" value="Winged helix-like DNA-binding domain superfamily/Winged helix DNA-binding domain"/>
    <property type="match status" value="1"/>
</dbReference>